<protein>
    <submittedName>
        <fullName evidence="2">Sodium ion-translocating decarboxylase subunit beta</fullName>
    </submittedName>
</protein>
<keyword evidence="1" id="KW-1133">Transmembrane helix</keyword>
<dbReference type="RefSeq" id="WP_326840894.1">
    <property type="nucleotide sequence ID" value="NZ_JBKWRC010000003.1"/>
</dbReference>
<feature type="transmembrane region" description="Helical" evidence="1">
    <location>
        <begin position="62"/>
        <end position="83"/>
    </location>
</feature>
<evidence type="ECO:0000313" key="3">
    <source>
        <dbReference type="Proteomes" id="UP000754750"/>
    </source>
</evidence>
<evidence type="ECO:0000313" key="2">
    <source>
        <dbReference type="EMBL" id="MBE6834501.1"/>
    </source>
</evidence>
<dbReference type="AlphaFoldDB" id="A0A928KYP0"/>
<gene>
    <name evidence="2" type="ORF">E7512_13160</name>
</gene>
<dbReference type="EMBL" id="SVNY01000007">
    <property type="protein sequence ID" value="MBE6834501.1"/>
    <property type="molecule type" value="Genomic_DNA"/>
</dbReference>
<reference evidence="2" key="1">
    <citation type="submission" date="2019-04" db="EMBL/GenBank/DDBJ databases">
        <title>Evolution of Biomass-Degrading Anaerobic Consortia Revealed by Metagenomics.</title>
        <authorList>
            <person name="Peng X."/>
        </authorList>
    </citation>
    <scope>NUCLEOTIDE SEQUENCE</scope>
    <source>
        <strain evidence="2">SIG551</strain>
    </source>
</reference>
<keyword evidence="1" id="KW-0812">Transmembrane</keyword>
<comment type="caution">
    <text evidence="2">The sequence shown here is derived from an EMBL/GenBank/DDBJ whole genome shotgun (WGS) entry which is preliminary data.</text>
</comment>
<dbReference type="Proteomes" id="UP000754750">
    <property type="component" value="Unassembled WGS sequence"/>
</dbReference>
<proteinExistence type="predicted"/>
<accession>A0A928KYP0</accession>
<sequence>MKKLWEVLIALTAVSMATAALAGWRLGRWAGRDACAVGVIGAADGPTSIVVTDGRGQGVTRAVFRLVFLFANAFSSLGAWWCGSSGKERSAGKVSRP</sequence>
<organism evidence="2 3">
    <name type="scientific">Faecalispora sporosphaeroides</name>
    <dbReference type="NCBI Taxonomy" id="1549"/>
    <lineage>
        <taxon>Bacteria</taxon>
        <taxon>Bacillati</taxon>
        <taxon>Bacillota</taxon>
        <taxon>Clostridia</taxon>
        <taxon>Eubacteriales</taxon>
        <taxon>Oscillospiraceae</taxon>
        <taxon>Faecalispora</taxon>
    </lineage>
</organism>
<name>A0A928KYP0_9FIRM</name>
<keyword evidence="1" id="KW-0472">Membrane</keyword>
<evidence type="ECO:0000256" key="1">
    <source>
        <dbReference type="SAM" id="Phobius"/>
    </source>
</evidence>